<reference evidence="2 4" key="1">
    <citation type="journal article" date="2014" name="BMC Genomics">
        <title>Oil accumulation mechanisms of the oleaginous microalga Chlorella protothecoides revealed through its genome, transcriptomes, and proteomes.</title>
        <authorList>
            <person name="Gao C."/>
            <person name="Wang Y."/>
            <person name="Shen Y."/>
            <person name="Yan D."/>
            <person name="He X."/>
            <person name="Dai J."/>
            <person name="Wu Q."/>
        </authorList>
    </citation>
    <scope>NUCLEOTIDE SEQUENCE [LARGE SCALE GENOMIC DNA]</scope>
    <source>
        <strain evidence="2 4">0710</strain>
    </source>
</reference>
<protein>
    <submittedName>
        <fullName evidence="2">Uncharacterized protein</fullName>
    </submittedName>
</protein>
<keyword evidence="1" id="KW-0812">Transmembrane</keyword>
<evidence type="ECO:0000313" key="5">
    <source>
        <dbReference type="Proteomes" id="UP000279271"/>
    </source>
</evidence>
<dbReference type="KEGG" id="apro:F751_0438"/>
<dbReference type="EMBL" id="QOKY01000172">
    <property type="protein sequence ID" value="RMZ54991.1"/>
    <property type="molecule type" value="Genomic_DNA"/>
</dbReference>
<reference evidence="3" key="3">
    <citation type="submission" date="2018-10" db="EMBL/GenBank/DDBJ databases">
        <authorList>
            <person name="Hovde B."/>
            <person name="Zhang X."/>
        </authorList>
    </citation>
    <scope>NUCLEOTIDE SEQUENCE [LARGE SCALE GENOMIC DNA]</scope>
    <source>
        <strain evidence="3">UTEX 25</strain>
    </source>
</reference>
<evidence type="ECO:0000313" key="3">
    <source>
        <dbReference type="EMBL" id="RMZ54991.1"/>
    </source>
</evidence>
<name>A0A087SBF0_AUXPR</name>
<dbReference type="EMBL" id="KL662086">
    <property type="protein sequence ID" value="KFM23054.1"/>
    <property type="molecule type" value="Genomic_DNA"/>
</dbReference>
<dbReference type="RefSeq" id="XP_011395924.1">
    <property type="nucleotide sequence ID" value="XM_011397622.1"/>
</dbReference>
<keyword evidence="1" id="KW-0472">Membrane</keyword>
<dbReference type="Proteomes" id="UP000279271">
    <property type="component" value="Unassembled WGS sequence"/>
</dbReference>
<organism evidence="2 4">
    <name type="scientific">Auxenochlorella protothecoides</name>
    <name type="common">Green microalga</name>
    <name type="synonym">Chlorella protothecoides</name>
    <dbReference type="NCBI Taxonomy" id="3075"/>
    <lineage>
        <taxon>Eukaryota</taxon>
        <taxon>Viridiplantae</taxon>
        <taxon>Chlorophyta</taxon>
        <taxon>core chlorophytes</taxon>
        <taxon>Trebouxiophyceae</taxon>
        <taxon>Chlorellales</taxon>
        <taxon>Chlorellaceae</taxon>
        <taxon>Auxenochlorella</taxon>
    </lineage>
</organism>
<gene>
    <name evidence="3" type="ORF">APUTEX25_000508</name>
    <name evidence="2" type="ORF">F751_0438</name>
</gene>
<evidence type="ECO:0000313" key="4">
    <source>
        <dbReference type="Proteomes" id="UP000028924"/>
    </source>
</evidence>
<keyword evidence="4" id="KW-1185">Reference proteome</keyword>
<reference evidence="5" key="2">
    <citation type="journal article" date="2018" name="Algal Res.">
        <title>Characterization of plant carbon substrate utilization by Auxenochlorella protothecoides.</title>
        <authorList>
            <person name="Vogler B.W."/>
            <person name="Starkenburg S.R."/>
            <person name="Sudasinghe N."/>
            <person name="Schambach J.Y."/>
            <person name="Rollin J.A."/>
            <person name="Pattathil S."/>
            <person name="Barry A.N."/>
        </authorList>
    </citation>
    <scope>NUCLEOTIDE SEQUENCE [LARGE SCALE GENOMIC DNA]</scope>
    <source>
        <strain evidence="5">UTEX 25</strain>
    </source>
</reference>
<feature type="transmembrane region" description="Helical" evidence="1">
    <location>
        <begin position="80"/>
        <end position="98"/>
    </location>
</feature>
<accession>A0A087SBF0</accession>
<sequence>MYGCSVGMVSGFLGVLGFSIFQTPHRPYRPAGALGTTSTLAACTAILASIITGLCLGYLVVSRKMCNRSIDQCDILEEALMFNTFWFGFFACISMAVFRETHALADALSMEETELPETSVRPRAETA</sequence>
<dbReference type="Proteomes" id="UP000028924">
    <property type="component" value="Unassembled WGS sequence"/>
</dbReference>
<keyword evidence="1" id="KW-1133">Transmembrane helix</keyword>
<evidence type="ECO:0000256" key="1">
    <source>
        <dbReference type="SAM" id="Phobius"/>
    </source>
</evidence>
<evidence type="ECO:0000313" key="2">
    <source>
        <dbReference type="EMBL" id="KFM23054.1"/>
    </source>
</evidence>
<dbReference type="AlphaFoldDB" id="A0A087SBF0"/>
<reference evidence="3" key="4">
    <citation type="submission" date="2018-11" db="EMBL/GenBank/DDBJ databases">
        <title>Characterization of plant carbon substrate utilization by Auxenochlorella protothecoides.</title>
        <authorList>
            <person name="Vogler B.W."/>
            <person name="Starkenburg S.R."/>
            <person name="Sudasinghe N."/>
            <person name="Schambach J.Y."/>
            <person name="Rollin J.A."/>
            <person name="Pattathil S."/>
            <person name="Barry A.N."/>
        </authorList>
    </citation>
    <scope>NUCLEOTIDE SEQUENCE [LARGE SCALE GENOMIC DNA]</scope>
    <source>
        <strain evidence="3">UTEX 25</strain>
    </source>
</reference>
<feature type="transmembrane region" description="Helical" evidence="1">
    <location>
        <begin position="33"/>
        <end position="59"/>
    </location>
</feature>
<proteinExistence type="predicted"/>
<dbReference type="GeneID" id="23611829"/>